<protein>
    <submittedName>
        <fullName evidence="9">Insulin-like peptide 2</fullName>
    </submittedName>
</protein>
<keyword evidence="4 7" id="KW-0732">Signal</keyword>
<dbReference type="PRINTS" id="PR00276">
    <property type="entry name" value="INSULINFAMLY"/>
</dbReference>
<comment type="subunit">
    <text evidence="2">Heterodimer of a B chain and an A chain linked by two disulfide bonds.</text>
</comment>
<sequence length="126" mass="14549">MKLAWCLAFLLVLYVTNTESQLSPGALRHCGDNLVELLNSLCKGIFGSPSKKFVIDVMNFPRKYQEIDNENRQSKYSTDLDLSYFNNRRLQPLPPFFSRKIRDPGVVDECCYKPCTNEQLLQYCGK</sequence>
<dbReference type="InterPro" id="IPR036438">
    <property type="entry name" value="Insulin-like_sf"/>
</dbReference>
<dbReference type="CDD" id="cd04366">
    <property type="entry name" value="IlGF_insulin_bombyxin_like"/>
    <property type="match status" value="1"/>
</dbReference>
<keyword evidence="6" id="KW-0964">Secreted</keyword>
<keyword evidence="5" id="KW-1015">Disulfide bond</keyword>
<dbReference type="PANTHER" id="PTHR13647:SF4">
    <property type="entry name" value="INSULIN-LIKE PEPTIDE 1-RELATED"/>
    <property type="match status" value="1"/>
</dbReference>
<dbReference type="Pfam" id="PF00049">
    <property type="entry name" value="Insulin"/>
    <property type="match status" value="1"/>
</dbReference>
<accession>A0A9E8ADL3</accession>
<comment type="similarity">
    <text evidence="1 6">Belongs to the insulin family.</text>
</comment>
<keyword evidence="3" id="KW-0165">Cleavage on pair of basic residues</keyword>
<proteinExistence type="evidence at transcript level"/>
<dbReference type="InterPro" id="IPR022352">
    <property type="entry name" value="Ins/IGF/rlx"/>
</dbReference>
<dbReference type="PANTHER" id="PTHR13647">
    <property type="entry name" value="INSULIN-LIKE PEPTIDE 2-RELATED"/>
    <property type="match status" value="1"/>
</dbReference>
<evidence type="ECO:0000256" key="5">
    <source>
        <dbReference type="ARBA" id="ARBA00023157"/>
    </source>
</evidence>
<dbReference type="EMBL" id="OK982924">
    <property type="protein sequence ID" value="UYV85203.1"/>
    <property type="molecule type" value="mRNA"/>
</dbReference>
<evidence type="ECO:0000256" key="2">
    <source>
        <dbReference type="ARBA" id="ARBA00011207"/>
    </source>
</evidence>
<comment type="subcellular location">
    <subcellularLocation>
        <location evidence="6">Secreted</location>
    </subcellularLocation>
</comment>
<feature type="chain" id="PRO_5039030487" evidence="7">
    <location>
        <begin position="21"/>
        <end position="126"/>
    </location>
</feature>
<evidence type="ECO:0000256" key="3">
    <source>
        <dbReference type="ARBA" id="ARBA00022685"/>
    </source>
</evidence>
<dbReference type="InterPro" id="IPR022353">
    <property type="entry name" value="Insulin_CS"/>
</dbReference>
<feature type="domain" description="Insulin-like" evidence="8">
    <location>
        <begin position="27"/>
        <end position="124"/>
    </location>
</feature>
<dbReference type="SUPFAM" id="SSF56994">
    <property type="entry name" value="Insulin-like"/>
    <property type="match status" value="1"/>
</dbReference>
<dbReference type="SMART" id="SM00078">
    <property type="entry name" value="IlGF"/>
    <property type="match status" value="1"/>
</dbReference>
<feature type="signal peptide" evidence="7">
    <location>
        <begin position="1"/>
        <end position="20"/>
    </location>
</feature>
<evidence type="ECO:0000256" key="1">
    <source>
        <dbReference type="ARBA" id="ARBA00009034"/>
    </source>
</evidence>
<dbReference type="InterPro" id="IPR016179">
    <property type="entry name" value="Insulin-like"/>
</dbReference>
<evidence type="ECO:0000256" key="6">
    <source>
        <dbReference type="RuleBase" id="RU000406"/>
    </source>
</evidence>
<name>A0A9E8ADL3_9CUCU</name>
<evidence type="ECO:0000256" key="4">
    <source>
        <dbReference type="ARBA" id="ARBA00022729"/>
    </source>
</evidence>
<dbReference type="AlphaFoldDB" id="A0A9E8ADL3"/>
<evidence type="ECO:0000313" key="9">
    <source>
        <dbReference type="EMBL" id="UYV85203.1"/>
    </source>
</evidence>
<evidence type="ECO:0000259" key="8">
    <source>
        <dbReference type="SMART" id="SM00078"/>
    </source>
</evidence>
<organism evidence="9">
    <name type="scientific">Dendroctonus armandi</name>
    <dbReference type="NCBI Taxonomy" id="77159"/>
    <lineage>
        <taxon>Eukaryota</taxon>
        <taxon>Metazoa</taxon>
        <taxon>Ecdysozoa</taxon>
        <taxon>Arthropoda</taxon>
        <taxon>Hexapoda</taxon>
        <taxon>Insecta</taxon>
        <taxon>Pterygota</taxon>
        <taxon>Neoptera</taxon>
        <taxon>Endopterygota</taxon>
        <taxon>Coleoptera</taxon>
        <taxon>Polyphaga</taxon>
        <taxon>Cucujiformia</taxon>
        <taxon>Curculionidae</taxon>
        <taxon>Scolytinae</taxon>
        <taxon>Dendroctonus</taxon>
    </lineage>
</organism>
<dbReference type="PROSITE" id="PS00262">
    <property type="entry name" value="INSULIN"/>
    <property type="match status" value="1"/>
</dbReference>
<evidence type="ECO:0000256" key="7">
    <source>
        <dbReference type="SAM" id="SignalP"/>
    </source>
</evidence>
<dbReference type="GO" id="GO:0005576">
    <property type="term" value="C:extracellular region"/>
    <property type="evidence" value="ECO:0007669"/>
    <property type="project" value="UniProtKB-SubCell"/>
</dbReference>
<reference evidence="9" key="1">
    <citation type="submission" date="2021-10" db="EMBL/GenBank/DDBJ databases">
        <authorList>
            <person name="Liu B."/>
        </authorList>
    </citation>
    <scope>NUCLEOTIDE SEQUENCE</scope>
</reference>
<dbReference type="Gene3D" id="1.10.100.10">
    <property type="entry name" value="Insulin-like"/>
    <property type="match status" value="1"/>
</dbReference>
<dbReference type="GO" id="GO:0005179">
    <property type="term" value="F:hormone activity"/>
    <property type="evidence" value="ECO:0007669"/>
    <property type="project" value="InterPro"/>
</dbReference>